<keyword evidence="3" id="KW-0804">Transcription</keyword>
<dbReference type="Pfam" id="PF07729">
    <property type="entry name" value="FCD"/>
    <property type="match status" value="1"/>
</dbReference>
<dbReference type="GO" id="GO:0003700">
    <property type="term" value="F:DNA-binding transcription factor activity"/>
    <property type="evidence" value="ECO:0007669"/>
    <property type="project" value="InterPro"/>
</dbReference>
<dbReference type="PANTHER" id="PTHR43537">
    <property type="entry name" value="TRANSCRIPTIONAL REGULATOR, GNTR FAMILY"/>
    <property type="match status" value="1"/>
</dbReference>
<keyword evidence="1" id="KW-0805">Transcription regulation</keyword>
<dbReference type="Gene3D" id="1.20.120.530">
    <property type="entry name" value="GntR ligand-binding domain-like"/>
    <property type="match status" value="1"/>
</dbReference>
<dbReference type="InterPro" id="IPR008920">
    <property type="entry name" value="TF_FadR/GntR_C"/>
</dbReference>
<comment type="caution">
    <text evidence="5">The sequence shown here is derived from an EMBL/GenBank/DDBJ whole genome shotgun (WGS) entry which is preliminary data.</text>
</comment>
<dbReference type="SMART" id="SM00345">
    <property type="entry name" value="HTH_GNTR"/>
    <property type="match status" value="1"/>
</dbReference>
<evidence type="ECO:0000313" key="6">
    <source>
        <dbReference type="Proteomes" id="UP000308978"/>
    </source>
</evidence>
<dbReference type="Pfam" id="PF00392">
    <property type="entry name" value="GntR"/>
    <property type="match status" value="1"/>
</dbReference>
<evidence type="ECO:0000256" key="1">
    <source>
        <dbReference type="ARBA" id="ARBA00023015"/>
    </source>
</evidence>
<accession>A0A4S4FZZ3</accession>
<dbReference type="RefSeq" id="WP_136435571.1">
    <property type="nucleotide sequence ID" value="NZ_CAJTBT010000010.1"/>
</dbReference>
<evidence type="ECO:0000256" key="2">
    <source>
        <dbReference type="ARBA" id="ARBA00023125"/>
    </source>
</evidence>
<dbReference type="InterPro" id="IPR036390">
    <property type="entry name" value="WH_DNA-bd_sf"/>
</dbReference>
<dbReference type="EMBL" id="SSTJ01000016">
    <property type="protein sequence ID" value="THG36453.1"/>
    <property type="molecule type" value="Genomic_DNA"/>
</dbReference>
<organism evidence="5 6">
    <name type="scientific">Adlercreutzia caecimuris</name>
    <dbReference type="NCBI Taxonomy" id="671266"/>
    <lineage>
        <taxon>Bacteria</taxon>
        <taxon>Bacillati</taxon>
        <taxon>Actinomycetota</taxon>
        <taxon>Coriobacteriia</taxon>
        <taxon>Eggerthellales</taxon>
        <taxon>Eggerthellaceae</taxon>
        <taxon>Adlercreutzia</taxon>
    </lineage>
</organism>
<dbReference type="InterPro" id="IPR011711">
    <property type="entry name" value="GntR_C"/>
</dbReference>
<sequence>MVSEYRSLKDHVYDYIVKMIDMDMIGNEGKLSEQHICDALDVSRTPVREALIQLAADGYLENIPRRGFFIKRIDENSARNILEIMGPLEGRAALLACDQLSDEDIAQLQFLHGAMQLAIEKGLYTRYDELQHDFHSCFVDKCGNDRLIALIHQLNRSFMNREYTSVAPDELDRLLRKANDEHAEIVRLFEQRDGAALQRYICDTHWSIDNASSLAW</sequence>
<dbReference type="GO" id="GO:0003677">
    <property type="term" value="F:DNA binding"/>
    <property type="evidence" value="ECO:0007669"/>
    <property type="project" value="UniProtKB-KW"/>
</dbReference>
<proteinExistence type="predicted"/>
<dbReference type="AlphaFoldDB" id="A0A4S4FZZ3"/>
<reference evidence="5 6" key="1">
    <citation type="submission" date="2019-04" db="EMBL/GenBank/DDBJ databases">
        <title>Microbes associate with the intestines of laboratory mice.</title>
        <authorList>
            <person name="Navarre W."/>
            <person name="Wong E."/>
            <person name="Huang K.C."/>
            <person name="Tropini C."/>
            <person name="Ng K."/>
            <person name="Yu B."/>
        </authorList>
    </citation>
    <scope>NUCLEOTIDE SEQUENCE [LARGE SCALE GENOMIC DNA]</scope>
    <source>
        <strain evidence="5 6">NM80_B27</strain>
    </source>
</reference>
<gene>
    <name evidence="5" type="ORF">E5986_09995</name>
</gene>
<keyword evidence="2" id="KW-0238">DNA-binding</keyword>
<dbReference type="SUPFAM" id="SSF48008">
    <property type="entry name" value="GntR ligand-binding domain-like"/>
    <property type="match status" value="1"/>
</dbReference>
<dbReference type="CDD" id="cd07377">
    <property type="entry name" value="WHTH_GntR"/>
    <property type="match status" value="1"/>
</dbReference>
<dbReference type="SMART" id="SM00895">
    <property type="entry name" value="FCD"/>
    <property type="match status" value="1"/>
</dbReference>
<feature type="domain" description="HTH gntR-type" evidence="4">
    <location>
        <begin position="6"/>
        <end position="73"/>
    </location>
</feature>
<name>A0A4S4FZZ3_9ACTN</name>
<evidence type="ECO:0000313" key="5">
    <source>
        <dbReference type="EMBL" id="THG36453.1"/>
    </source>
</evidence>
<dbReference type="PANTHER" id="PTHR43537:SF24">
    <property type="entry name" value="GLUCONATE OPERON TRANSCRIPTIONAL REPRESSOR"/>
    <property type="match status" value="1"/>
</dbReference>
<evidence type="ECO:0000256" key="3">
    <source>
        <dbReference type="ARBA" id="ARBA00023163"/>
    </source>
</evidence>
<protein>
    <submittedName>
        <fullName evidence="5">GntR family transcriptional regulator</fullName>
    </submittedName>
</protein>
<dbReference type="Proteomes" id="UP000308978">
    <property type="component" value="Unassembled WGS sequence"/>
</dbReference>
<dbReference type="SUPFAM" id="SSF46785">
    <property type="entry name" value="Winged helix' DNA-binding domain"/>
    <property type="match status" value="1"/>
</dbReference>
<dbReference type="PROSITE" id="PS50949">
    <property type="entry name" value="HTH_GNTR"/>
    <property type="match status" value="1"/>
</dbReference>
<dbReference type="InterPro" id="IPR036388">
    <property type="entry name" value="WH-like_DNA-bd_sf"/>
</dbReference>
<dbReference type="InterPro" id="IPR000524">
    <property type="entry name" value="Tscrpt_reg_HTH_GntR"/>
</dbReference>
<evidence type="ECO:0000259" key="4">
    <source>
        <dbReference type="PROSITE" id="PS50949"/>
    </source>
</evidence>
<dbReference type="Gene3D" id="1.10.10.10">
    <property type="entry name" value="Winged helix-like DNA-binding domain superfamily/Winged helix DNA-binding domain"/>
    <property type="match status" value="1"/>
</dbReference>